<dbReference type="PANTHER" id="PTHR47547">
    <property type="match status" value="1"/>
</dbReference>
<dbReference type="Proteomes" id="UP000272474">
    <property type="component" value="Unassembled WGS sequence"/>
</dbReference>
<keyword evidence="2 5" id="KW-0812">Transmembrane</keyword>
<feature type="transmembrane region" description="Helical" evidence="5">
    <location>
        <begin position="486"/>
        <end position="503"/>
    </location>
</feature>
<feature type="transmembrane region" description="Helical" evidence="5">
    <location>
        <begin position="523"/>
        <end position="540"/>
    </location>
</feature>
<comment type="subcellular location">
    <subcellularLocation>
        <location evidence="1">Membrane</location>
        <topology evidence="1">Multi-pass membrane protein</topology>
    </subcellularLocation>
</comment>
<feature type="transmembrane region" description="Helical" evidence="5">
    <location>
        <begin position="455"/>
        <end position="474"/>
    </location>
</feature>
<dbReference type="RefSeq" id="WP_120681442.1">
    <property type="nucleotide sequence ID" value="NZ_RBAL01000011.1"/>
</dbReference>
<dbReference type="InterPro" id="IPR002293">
    <property type="entry name" value="AA/rel_permease1"/>
</dbReference>
<evidence type="ECO:0000256" key="5">
    <source>
        <dbReference type="SAM" id="Phobius"/>
    </source>
</evidence>
<feature type="transmembrane region" description="Helical" evidence="5">
    <location>
        <begin position="391"/>
        <end position="410"/>
    </location>
</feature>
<reference evidence="6 7" key="1">
    <citation type="journal article" date="2014" name="Int. J. Syst. Evol. Microbiol.">
        <title>Streptomyces hoynatensis sp. nov., isolated from deep marine sediment.</title>
        <authorList>
            <person name="Veyisoglu A."/>
            <person name="Sahin N."/>
        </authorList>
    </citation>
    <scope>NUCLEOTIDE SEQUENCE [LARGE SCALE GENOMIC DNA]</scope>
    <source>
        <strain evidence="6 7">KCTC 29097</strain>
    </source>
</reference>
<evidence type="ECO:0000256" key="4">
    <source>
        <dbReference type="ARBA" id="ARBA00023136"/>
    </source>
</evidence>
<comment type="caution">
    <text evidence="6">The sequence shown here is derived from an EMBL/GenBank/DDBJ whole genome shotgun (WGS) entry which is preliminary data.</text>
</comment>
<evidence type="ECO:0000313" key="7">
    <source>
        <dbReference type="Proteomes" id="UP000272474"/>
    </source>
</evidence>
<keyword evidence="4 5" id="KW-0472">Membrane</keyword>
<feature type="transmembrane region" description="Helical" evidence="5">
    <location>
        <begin position="430"/>
        <end position="449"/>
    </location>
</feature>
<dbReference type="Pfam" id="PF13520">
    <property type="entry name" value="AA_permease_2"/>
    <property type="match status" value="1"/>
</dbReference>
<feature type="transmembrane region" description="Helical" evidence="5">
    <location>
        <begin position="55"/>
        <end position="77"/>
    </location>
</feature>
<protein>
    <submittedName>
        <fullName evidence="6">APC family permease</fullName>
    </submittedName>
</protein>
<keyword evidence="7" id="KW-1185">Reference proteome</keyword>
<gene>
    <name evidence="6" type="ORF">D7294_19305</name>
</gene>
<accession>A0A3A9YXW7</accession>
<evidence type="ECO:0000256" key="1">
    <source>
        <dbReference type="ARBA" id="ARBA00004141"/>
    </source>
</evidence>
<dbReference type="Gene3D" id="1.20.1740.10">
    <property type="entry name" value="Amino acid/polyamine transporter I"/>
    <property type="match status" value="1"/>
</dbReference>
<dbReference type="GO" id="GO:0016020">
    <property type="term" value="C:membrane"/>
    <property type="evidence" value="ECO:0007669"/>
    <property type="project" value="UniProtKB-SubCell"/>
</dbReference>
<feature type="transmembrane region" description="Helical" evidence="5">
    <location>
        <begin position="366"/>
        <end position="385"/>
    </location>
</feature>
<name>A0A3A9YXW7_9ACTN</name>
<feature type="transmembrane region" description="Helical" evidence="5">
    <location>
        <begin position="23"/>
        <end position="43"/>
    </location>
</feature>
<evidence type="ECO:0000256" key="3">
    <source>
        <dbReference type="ARBA" id="ARBA00022989"/>
    </source>
</evidence>
<dbReference type="OrthoDB" id="9762947at2"/>
<dbReference type="EMBL" id="RBAL01000011">
    <property type="protein sequence ID" value="RKN40066.1"/>
    <property type="molecule type" value="Genomic_DNA"/>
</dbReference>
<keyword evidence="3 5" id="KW-1133">Transmembrane helix</keyword>
<dbReference type="InterPro" id="IPR052962">
    <property type="entry name" value="AA_Transporter_AGT"/>
</dbReference>
<feature type="transmembrane region" description="Helical" evidence="5">
    <location>
        <begin position="252"/>
        <end position="276"/>
    </location>
</feature>
<feature type="transmembrane region" description="Helical" evidence="5">
    <location>
        <begin position="299"/>
        <end position="324"/>
    </location>
</feature>
<sequence length="574" mass="61631">MAVDTNHPSEPVVEEGTGLRRDFGTVGLLFTAVGSIIGSGWLFGALDASQLAGPAAVISWAIGCVMFVFIGMTYAELGTMFPHSGGVARFPHYSFGSFTSFSLGWVTWIAAAAVPPIEVLAVVQYSTNWVSWLQRLEDGEPVLTPAGTCVSVLLMAVFVAVNFFGVRWFARINNVLVWWKLAVIGLVIVTFFVLSFHPSHFHLSSAGGFAPYGSTGVFSAVAGAGIAFSFFGFRQGVELAGETDNPQRNVPLTLIGSVLLCGAIYILLQVAFIGAVPRDAIEAEGWQAVGEHFSSRGDVLAAFGPLAAVSGIIGAVWLAGLLYADAVISPGDTGLIYTGVTARISYAMARNRNAPDGLARVNATGVPWVSLLLAFVIGCFFFLPFPGWSQLVEFVTNSTVLSFGCGPIVLLAMRRQLPGHPRPFRLGDRWVWVIAFLALWSTNLIIYWTGWETNWKLFLAIILGYVLMGVYHRTAGGRVPPLEFRHGWWLLVWFAGLALLSYLGDYPAESEHAGNLGVLDFNLGAVAAFALTALVMWLSLRSALPASRVREILAETDAPLPKAGARRGATPPPG</sequence>
<feature type="transmembrane region" description="Helical" evidence="5">
    <location>
        <begin position="143"/>
        <end position="165"/>
    </location>
</feature>
<organism evidence="6 7">
    <name type="scientific">Streptomyces hoynatensis</name>
    <dbReference type="NCBI Taxonomy" id="1141874"/>
    <lineage>
        <taxon>Bacteria</taxon>
        <taxon>Bacillati</taxon>
        <taxon>Actinomycetota</taxon>
        <taxon>Actinomycetes</taxon>
        <taxon>Kitasatosporales</taxon>
        <taxon>Streptomycetaceae</taxon>
        <taxon>Streptomyces</taxon>
    </lineage>
</organism>
<proteinExistence type="predicted"/>
<dbReference type="PANTHER" id="PTHR47547:SF1">
    <property type="entry name" value="ASPARTATE-PROTON SYMPORTER"/>
    <property type="match status" value="1"/>
</dbReference>
<feature type="transmembrane region" description="Helical" evidence="5">
    <location>
        <begin position="209"/>
        <end position="231"/>
    </location>
</feature>
<evidence type="ECO:0000256" key="2">
    <source>
        <dbReference type="ARBA" id="ARBA00022692"/>
    </source>
</evidence>
<dbReference type="AlphaFoldDB" id="A0A3A9YXW7"/>
<feature type="transmembrane region" description="Helical" evidence="5">
    <location>
        <begin position="98"/>
        <end position="123"/>
    </location>
</feature>
<dbReference type="GO" id="GO:0022857">
    <property type="term" value="F:transmembrane transporter activity"/>
    <property type="evidence" value="ECO:0007669"/>
    <property type="project" value="InterPro"/>
</dbReference>
<evidence type="ECO:0000313" key="6">
    <source>
        <dbReference type="EMBL" id="RKN40066.1"/>
    </source>
</evidence>
<feature type="transmembrane region" description="Helical" evidence="5">
    <location>
        <begin position="177"/>
        <end position="197"/>
    </location>
</feature>